<feature type="domain" description="HTH lysR-type" evidence="5">
    <location>
        <begin position="35"/>
        <end position="92"/>
    </location>
</feature>
<proteinExistence type="inferred from homology"/>
<dbReference type="GO" id="GO:0003700">
    <property type="term" value="F:DNA-binding transcription factor activity"/>
    <property type="evidence" value="ECO:0007669"/>
    <property type="project" value="InterPro"/>
</dbReference>
<dbReference type="STRING" id="225848.Sps_02738"/>
<keyword evidence="4" id="KW-0804">Transcription</keyword>
<dbReference type="SUPFAM" id="SSF53850">
    <property type="entry name" value="Periplasmic binding protein-like II"/>
    <property type="match status" value="1"/>
</dbReference>
<evidence type="ECO:0000256" key="2">
    <source>
        <dbReference type="ARBA" id="ARBA00023015"/>
    </source>
</evidence>
<dbReference type="PANTHER" id="PTHR30126:SF94">
    <property type="entry name" value="LYSR FAMILY TRANSCRIPTIONAL REGULATOR"/>
    <property type="match status" value="1"/>
</dbReference>
<dbReference type="InterPro" id="IPR036390">
    <property type="entry name" value="WH_DNA-bd_sf"/>
</dbReference>
<dbReference type="InterPro" id="IPR000847">
    <property type="entry name" value="LysR_HTH_N"/>
</dbReference>
<accession>A0A1S6HQT9</accession>
<name>A0A1S6HQT9_9GAMM</name>
<organism evidence="6 7">
    <name type="scientific">Shewanella psychrophila</name>
    <dbReference type="NCBI Taxonomy" id="225848"/>
    <lineage>
        <taxon>Bacteria</taxon>
        <taxon>Pseudomonadati</taxon>
        <taxon>Pseudomonadota</taxon>
        <taxon>Gammaproteobacteria</taxon>
        <taxon>Alteromonadales</taxon>
        <taxon>Shewanellaceae</taxon>
        <taxon>Shewanella</taxon>
    </lineage>
</organism>
<sequence length="329" mass="36938">MGLLWTEISILRSRLKSVADVNLSPMFLSESMMNITFKQLKVFATVARNTNLSLAAEKLYLSKPAVSISLKELEKQLNRELFDRLPNSLRLNSNGEKLLPLADELLARAKLLDSLFDNAELTGEIKIGCSKAIGNHVLPELLAGFRQQTGHTNQRIEILNSEDVCRKLANFELDIGLIEADIPREGQVHLPWWQDRMCLIAATNHPLSQQASQSYADLGGQDWILRELGSGSRDVFTQCLAPHLSQWNMTLELNDSEAIINAVSTGLGLACVSELTAKWALDDKRVKELPLDVVIAHPLFITYQEHKYKTPLFEAFFKYCQQYGEAKDG</sequence>
<dbReference type="RefSeq" id="WP_218919647.1">
    <property type="nucleotide sequence ID" value="NZ_CP014782.1"/>
</dbReference>
<evidence type="ECO:0000313" key="7">
    <source>
        <dbReference type="Proteomes" id="UP000189545"/>
    </source>
</evidence>
<dbReference type="Pfam" id="PF03466">
    <property type="entry name" value="LysR_substrate"/>
    <property type="match status" value="1"/>
</dbReference>
<keyword evidence="2" id="KW-0805">Transcription regulation</keyword>
<dbReference type="Gene3D" id="3.40.190.290">
    <property type="match status" value="1"/>
</dbReference>
<evidence type="ECO:0000259" key="5">
    <source>
        <dbReference type="PROSITE" id="PS50931"/>
    </source>
</evidence>
<dbReference type="PANTHER" id="PTHR30126">
    <property type="entry name" value="HTH-TYPE TRANSCRIPTIONAL REGULATOR"/>
    <property type="match status" value="1"/>
</dbReference>
<keyword evidence="3" id="KW-0238">DNA-binding</keyword>
<dbReference type="Gene3D" id="1.10.10.10">
    <property type="entry name" value="Winged helix-like DNA-binding domain superfamily/Winged helix DNA-binding domain"/>
    <property type="match status" value="1"/>
</dbReference>
<dbReference type="EMBL" id="CP014782">
    <property type="protein sequence ID" value="AQS37890.1"/>
    <property type="molecule type" value="Genomic_DNA"/>
</dbReference>
<evidence type="ECO:0000256" key="3">
    <source>
        <dbReference type="ARBA" id="ARBA00023125"/>
    </source>
</evidence>
<dbReference type="PROSITE" id="PS50931">
    <property type="entry name" value="HTH_LYSR"/>
    <property type="match status" value="1"/>
</dbReference>
<dbReference type="PRINTS" id="PR00039">
    <property type="entry name" value="HTHLYSR"/>
</dbReference>
<evidence type="ECO:0000256" key="4">
    <source>
        <dbReference type="ARBA" id="ARBA00023163"/>
    </source>
</evidence>
<dbReference type="KEGG" id="spsw:Sps_02738"/>
<dbReference type="SUPFAM" id="SSF46785">
    <property type="entry name" value="Winged helix' DNA-binding domain"/>
    <property type="match status" value="1"/>
</dbReference>
<dbReference type="Pfam" id="PF00126">
    <property type="entry name" value="HTH_1"/>
    <property type="match status" value="1"/>
</dbReference>
<evidence type="ECO:0000313" key="6">
    <source>
        <dbReference type="EMBL" id="AQS37890.1"/>
    </source>
</evidence>
<gene>
    <name evidence="6" type="ORF">Sps_02738</name>
</gene>
<dbReference type="Proteomes" id="UP000189545">
    <property type="component" value="Chromosome"/>
</dbReference>
<dbReference type="GO" id="GO:0000976">
    <property type="term" value="F:transcription cis-regulatory region binding"/>
    <property type="evidence" value="ECO:0007669"/>
    <property type="project" value="TreeGrafter"/>
</dbReference>
<evidence type="ECO:0000256" key="1">
    <source>
        <dbReference type="ARBA" id="ARBA00009437"/>
    </source>
</evidence>
<protein>
    <submittedName>
        <fullName evidence="6">Transcriptional regulator</fullName>
    </submittedName>
</protein>
<dbReference type="InterPro" id="IPR005119">
    <property type="entry name" value="LysR_subst-bd"/>
</dbReference>
<comment type="similarity">
    <text evidence="1">Belongs to the LysR transcriptional regulatory family.</text>
</comment>
<reference evidence="6 7" key="1">
    <citation type="submission" date="2016-03" db="EMBL/GenBank/DDBJ databases">
        <title>Complete genome sequence of Shewanella psychrophila WP2, a deep sea bacterium isolated from west Pacific sediment.</title>
        <authorList>
            <person name="Xu G."/>
            <person name="Jian H."/>
        </authorList>
    </citation>
    <scope>NUCLEOTIDE SEQUENCE [LARGE SCALE GENOMIC DNA]</scope>
    <source>
        <strain evidence="6 7">WP2</strain>
    </source>
</reference>
<dbReference type="AlphaFoldDB" id="A0A1S6HQT9"/>
<keyword evidence="7" id="KW-1185">Reference proteome</keyword>
<dbReference type="InterPro" id="IPR036388">
    <property type="entry name" value="WH-like_DNA-bd_sf"/>
</dbReference>